<keyword evidence="3" id="KW-0804">Transcription</keyword>
<organism evidence="5 6">
    <name type="scientific">Kordiimonas pumila</name>
    <dbReference type="NCBI Taxonomy" id="2161677"/>
    <lineage>
        <taxon>Bacteria</taxon>
        <taxon>Pseudomonadati</taxon>
        <taxon>Pseudomonadota</taxon>
        <taxon>Alphaproteobacteria</taxon>
        <taxon>Kordiimonadales</taxon>
        <taxon>Kordiimonadaceae</taxon>
        <taxon>Kordiimonas</taxon>
    </lineage>
</organism>
<dbReference type="InterPro" id="IPR018062">
    <property type="entry name" value="HTH_AraC-typ_CS"/>
</dbReference>
<evidence type="ECO:0000256" key="1">
    <source>
        <dbReference type="ARBA" id="ARBA00023015"/>
    </source>
</evidence>
<dbReference type="PANTHER" id="PTHR47893:SF1">
    <property type="entry name" value="REGULATORY PROTEIN PCHR"/>
    <property type="match status" value="1"/>
</dbReference>
<dbReference type="SMART" id="SM00342">
    <property type="entry name" value="HTH_ARAC"/>
    <property type="match status" value="1"/>
</dbReference>
<dbReference type="InterPro" id="IPR053142">
    <property type="entry name" value="PchR_regulatory_protein"/>
</dbReference>
<feature type="domain" description="HTH araC/xylS-type" evidence="4">
    <location>
        <begin position="166"/>
        <end position="264"/>
    </location>
</feature>
<dbReference type="Proteomes" id="UP001595444">
    <property type="component" value="Unassembled WGS sequence"/>
</dbReference>
<evidence type="ECO:0000259" key="4">
    <source>
        <dbReference type="PROSITE" id="PS01124"/>
    </source>
</evidence>
<gene>
    <name evidence="5" type="ORF">ACFOKA_08535</name>
</gene>
<keyword evidence="1" id="KW-0805">Transcription regulation</keyword>
<protein>
    <submittedName>
        <fullName evidence="5">Helix-turn-helix transcriptional regulator</fullName>
    </submittedName>
</protein>
<dbReference type="PROSITE" id="PS01124">
    <property type="entry name" value="HTH_ARAC_FAMILY_2"/>
    <property type="match status" value="1"/>
</dbReference>
<evidence type="ECO:0000256" key="3">
    <source>
        <dbReference type="ARBA" id="ARBA00023163"/>
    </source>
</evidence>
<proteinExistence type="predicted"/>
<keyword evidence="2" id="KW-0238">DNA-binding</keyword>
<dbReference type="RefSeq" id="WP_194215366.1">
    <property type="nucleotide sequence ID" value="NZ_CP061205.1"/>
</dbReference>
<sequence length="268" mass="29863">MEYSNFGRVSATEHIIVSTEISMFMGFGLPELALQHEHYVSYVYVLGKEGGSPTLLVDEAVAFTDTIDAVIDQYCVTLFVSPKTLEKLHPQPYRHYAGCRVYLPESLRLIVNSLLECDMASEMMTTYRTAKALELLCETVRLGARGELIPCLDQGGLSAADIQKIVYARQVIDEKWGDKLSLDLIARACGLNRSKLTCGFRQLFHCSVSEALIEKRLVEARKMLAVTDFSVSTIAYKAGYRNNASFTRAFGRRFGASPTEYRTGKIAA</sequence>
<evidence type="ECO:0000256" key="2">
    <source>
        <dbReference type="ARBA" id="ARBA00023125"/>
    </source>
</evidence>
<dbReference type="EMBL" id="JBHRSL010000006">
    <property type="protein sequence ID" value="MFC3051950.1"/>
    <property type="molecule type" value="Genomic_DNA"/>
</dbReference>
<dbReference type="Gene3D" id="1.10.10.60">
    <property type="entry name" value="Homeodomain-like"/>
    <property type="match status" value="1"/>
</dbReference>
<reference evidence="6" key="1">
    <citation type="journal article" date="2019" name="Int. J. Syst. Evol. Microbiol.">
        <title>The Global Catalogue of Microorganisms (GCM) 10K type strain sequencing project: providing services to taxonomists for standard genome sequencing and annotation.</title>
        <authorList>
            <consortium name="The Broad Institute Genomics Platform"/>
            <consortium name="The Broad Institute Genome Sequencing Center for Infectious Disease"/>
            <person name="Wu L."/>
            <person name="Ma J."/>
        </authorList>
    </citation>
    <scope>NUCLEOTIDE SEQUENCE [LARGE SCALE GENOMIC DNA]</scope>
    <source>
        <strain evidence="6">KCTC 62164</strain>
    </source>
</reference>
<accession>A0ABV7D4U0</accession>
<dbReference type="PRINTS" id="PR00032">
    <property type="entry name" value="HTHARAC"/>
</dbReference>
<dbReference type="Pfam" id="PF12833">
    <property type="entry name" value="HTH_18"/>
    <property type="match status" value="1"/>
</dbReference>
<dbReference type="InterPro" id="IPR020449">
    <property type="entry name" value="Tscrpt_reg_AraC-type_HTH"/>
</dbReference>
<name>A0ABV7D4U0_9PROT</name>
<keyword evidence="6" id="KW-1185">Reference proteome</keyword>
<dbReference type="PROSITE" id="PS00041">
    <property type="entry name" value="HTH_ARAC_FAMILY_1"/>
    <property type="match status" value="1"/>
</dbReference>
<dbReference type="InterPro" id="IPR018060">
    <property type="entry name" value="HTH_AraC"/>
</dbReference>
<comment type="caution">
    <text evidence="5">The sequence shown here is derived from an EMBL/GenBank/DDBJ whole genome shotgun (WGS) entry which is preliminary data.</text>
</comment>
<evidence type="ECO:0000313" key="6">
    <source>
        <dbReference type="Proteomes" id="UP001595444"/>
    </source>
</evidence>
<dbReference type="InterPro" id="IPR009057">
    <property type="entry name" value="Homeodomain-like_sf"/>
</dbReference>
<dbReference type="PANTHER" id="PTHR47893">
    <property type="entry name" value="REGULATORY PROTEIN PCHR"/>
    <property type="match status" value="1"/>
</dbReference>
<evidence type="ECO:0000313" key="5">
    <source>
        <dbReference type="EMBL" id="MFC3051950.1"/>
    </source>
</evidence>
<dbReference type="SUPFAM" id="SSF46689">
    <property type="entry name" value="Homeodomain-like"/>
    <property type="match status" value="2"/>
</dbReference>